<dbReference type="Gene3D" id="3.90.980.10">
    <property type="entry name" value="DNA primase, catalytic core, N-terminal domain"/>
    <property type="match status" value="1"/>
</dbReference>
<feature type="region of interest" description="Disordered" evidence="1">
    <location>
        <begin position="2132"/>
        <end position="2184"/>
    </location>
</feature>
<keyword evidence="4" id="KW-1185">Reference proteome</keyword>
<feature type="compositionally biased region" description="Low complexity" evidence="1">
    <location>
        <begin position="3013"/>
        <end position="3026"/>
    </location>
</feature>
<evidence type="ECO:0000259" key="2">
    <source>
        <dbReference type="Pfam" id="PF08275"/>
    </source>
</evidence>
<gene>
    <name evidence="3" type="ORF">GCM10010226_82460</name>
</gene>
<reference evidence="3" key="1">
    <citation type="journal article" date="2014" name="Int. J. Syst. Evol. Microbiol.">
        <title>Complete genome sequence of Corynebacterium casei LMG S-19264T (=DSM 44701T), isolated from a smear-ripened cheese.</title>
        <authorList>
            <consortium name="US DOE Joint Genome Institute (JGI-PGF)"/>
            <person name="Walter F."/>
            <person name="Albersmeier A."/>
            <person name="Kalinowski J."/>
            <person name="Ruckert C."/>
        </authorList>
    </citation>
    <scope>NUCLEOTIDE SEQUENCE</scope>
    <source>
        <strain evidence="3">JCM 4125</strain>
    </source>
</reference>
<feature type="compositionally biased region" description="Low complexity" evidence="1">
    <location>
        <begin position="2750"/>
        <end position="2764"/>
    </location>
</feature>
<dbReference type="EMBL" id="BMSA01000040">
    <property type="protein sequence ID" value="GGT92007.1"/>
    <property type="molecule type" value="Genomic_DNA"/>
</dbReference>
<dbReference type="GO" id="GO:0006269">
    <property type="term" value="P:DNA replication, synthesis of primer"/>
    <property type="evidence" value="ECO:0007669"/>
    <property type="project" value="TreeGrafter"/>
</dbReference>
<dbReference type="SUPFAM" id="SSF56731">
    <property type="entry name" value="DNA primase core"/>
    <property type="match status" value="1"/>
</dbReference>
<protein>
    <recommendedName>
        <fullName evidence="2">DNA primase DNAG catalytic core N-terminal domain-containing protein</fullName>
    </recommendedName>
</protein>
<dbReference type="Pfam" id="PF08275">
    <property type="entry name" value="DNAG_N"/>
    <property type="match status" value="1"/>
</dbReference>
<dbReference type="PANTHER" id="PTHR30313:SF2">
    <property type="entry name" value="DNA PRIMASE"/>
    <property type="match status" value="1"/>
</dbReference>
<dbReference type="InterPro" id="IPR013264">
    <property type="entry name" value="DNAG_N"/>
</dbReference>
<comment type="caution">
    <text evidence="3">The sequence shown here is derived from an EMBL/GenBank/DDBJ whole genome shotgun (WGS) entry which is preliminary data.</text>
</comment>
<dbReference type="InterPro" id="IPR050219">
    <property type="entry name" value="DnaG_primase"/>
</dbReference>
<feature type="compositionally biased region" description="Low complexity" evidence="1">
    <location>
        <begin position="4084"/>
        <end position="4100"/>
    </location>
</feature>
<feature type="compositionally biased region" description="Polar residues" evidence="1">
    <location>
        <begin position="2142"/>
        <end position="2151"/>
    </location>
</feature>
<feature type="compositionally biased region" description="Low complexity" evidence="1">
    <location>
        <begin position="1403"/>
        <end position="1414"/>
    </location>
</feature>
<feature type="compositionally biased region" description="Low complexity" evidence="1">
    <location>
        <begin position="2021"/>
        <end position="2046"/>
    </location>
</feature>
<name>A0A918HQ91_9ACTN</name>
<proteinExistence type="predicted"/>
<dbReference type="Proteomes" id="UP000646776">
    <property type="component" value="Unassembled WGS sequence"/>
</dbReference>
<feature type="compositionally biased region" description="Low complexity" evidence="1">
    <location>
        <begin position="4175"/>
        <end position="4196"/>
    </location>
</feature>
<feature type="compositionally biased region" description="Polar residues" evidence="1">
    <location>
        <begin position="3511"/>
        <end position="3520"/>
    </location>
</feature>
<dbReference type="InterPro" id="IPR034154">
    <property type="entry name" value="TOPRIM_DnaG/twinkle"/>
</dbReference>
<feature type="compositionally biased region" description="Pro residues" evidence="1">
    <location>
        <begin position="2765"/>
        <end position="2775"/>
    </location>
</feature>
<feature type="region of interest" description="Disordered" evidence="1">
    <location>
        <begin position="1"/>
        <end position="33"/>
    </location>
</feature>
<dbReference type="Gene3D" id="3.40.1360.10">
    <property type="match status" value="1"/>
</dbReference>
<feature type="compositionally biased region" description="Pro residues" evidence="1">
    <location>
        <begin position="2282"/>
        <end position="2301"/>
    </location>
</feature>
<feature type="compositionally biased region" description="Polar residues" evidence="1">
    <location>
        <begin position="638"/>
        <end position="649"/>
    </location>
</feature>
<feature type="compositionally biased region" description="Polar residues" evidence="1">
    <location>
        <begin position="2158"/>
        <end position="2184"/>
    </location>
</feature>
<evidence type="ECO:0000313" key="4">
    <source>
        <dbReference type="Proteomes" id="UP000646776"/>
    </source>
</evidence>
<feature type="compositionally biased region" description="Low complexity" evidence="1">
    <location>
        <begin position="4113"/>
        <end position="4124"/>
    </location>
</feature>
<feature type="region of interest" description="Disordered" evidence="1">
    <location>
        <begin position="3001"/>
        <end position="3074"/>
    </location>
</feature>
<feature type="region of interest" description="Disordered" evidence="1">
    <location>
        <begin position="2750"/>
        <end position="2808"/>
    </location>
</feature>
<feature type="domain" description="DNA primase DNAG catalytic core N-terminal" evidence="2">
    <location>
        <begin position="3092"/>
        <end position="3222"/>
    </location>
</feature>
<feature type="region of interest" description="Disordered" evidence="1">
    <location>
        <begin position="635"/>
        <end position="686"/>
    </location>
</feature>
<accession>A0A918HQ91</accession>
<feature type="compositionally biased region" description="Polar residues" evidence="1">
    <location>
        <begin position="674"/>
        <end position="685"/>
    </location>
</feature>
<dbReference type="GO" id="GO:0005737">
    <property type="term" value="C:cytoplasm"/>
    <property type="evidence" value="ECO:0007669"/>
    <property type="project" value="TreeGrafter"/>
</dbReference>
<feature type="compositionally biased region" description="Low complexity" evidence="1">
    <location>
        <begin position="3496"/>
        <end position="3510"/>
    </location>
</feature>
<feature type="region of interest" description="Disordered" evidence="1">
    <location>
        <begin position="3496"/>
        <end position="3520"/>
    </location>
</feature>
<dbReference type="RefSeq" id="WP_189717755.1">
    <property type="nucleotide sequence ID" value="NZ_BMSA01000040.1"/>
</dbReference>
<feature type="compositionally biased region" description="Low complexity" evidence="1">
    <location>
        <begin position="1386"/>
        <end position="1395"/>
    </location>
</feature>
<feature type="compositionally biased region" description="Low complexity" evidence="1">
    <location>
        <begin position="8"/>
        <end position="21"/>
    </location>
</feature>
<feature type="compositionally biased region" description="Basic and acidic residues" evidence="1">
    <location>
        <begin position="3001"/>
        <end position="3010"/>
    </location>
</feature>
<dbReference type="InterPro" id="IPR037068">
    <property type="entry name" value="DNA_primase_core_N_sf"/>
</dbReference>
<feature type="region of interest" description="Disordered" evidence="1">
    <location>
        <begin position="4045"/>
        <end position="4196"/>
    </location>
</feature>
<evidence type="ECO:0000313" key="3">
    <source>
        <dbReference type="EMBL" id="GGT92007.1"/>
    </source>
</evidence>
<dbReference type="CDD" id="cd01029">
    <property type="entry name" value="TOPRIM_primases"/>
    <property type="match status" value="1"/>
</dbReference>
<sequence>MPEPQSPATPDTQAPPQQQPSGTQALPAFPEQAPQDLEELRAYYRQRAQRTGNGPLKQAWNHRAADASMEVMAGGLIRFGSTRHWRLAPSGAGMPFDSTADSLSFASKTEAEAFATHLADVTGADGAPLPWAATDFGPAFDGWRSDRGEPIGLALARLRVDFDRSRGREPFHIAARTYQPYEDQSASRGEAPHGHIWPEEIPDNSWVHVPAHAGQPSRDVLVTSLTLLPRGEVELTLDDGQTVAVPRNKALPVAEQTEAVDTTGRTIGRRVESTLLQPGQWIQIDAKAGGQHTRERELPDMERGQVYQLRGRIRELTTTAEGQLQAHMEGVTALAGDTWANHTPDRQRSYGELDAAVWPLGQRTVQITADYAAFDAMLDRPLTVDEIEHANKSRQPSTADIILMARVVHRATSLMAATDTTYPQHDRLQPLATALPSLHAEIDRAIETTDFALLLQTMCGMYDLVDETVGSIDAYMPPGLVPLFAASSHLRSLLLHQHSDQVVHAITEVRREWTQPSPLREMSDEELFDTVEEWEARAPRDQREEENWPEANQTITNTANIVVIHDDRPGTRSRVQGLAKYDRAAASVLRAASFRPITGSSGVNWDTDARIEPDARRTHAEQALTRLRALGRKAELRSVQQNSETSPQRISAAGPREATSPELLSATQPRPAPETQQTPSSVESNSVDEDAFNAVTIEVVHQGHPLDSLVRGVAPGDARAEEVLRAAGFRRIRGSGGRGWEPRARKWETRRTSLLSAVRGLTALGRNVSSDIEDGRPRVENYRAQEHRVKKGSFSTREEHRASEDQLLKKLHGWIMYMEGHSPSTRSVHYLQEQVAVEAAKATIVQALQKQQHTHQSNGQPDRHLTDEDIYEGLLQHITTLDHDNYRRPQEVTDRREELTTEIRRHLDQCQQTRGTTAYAAFLASDAPPPRVPAAELLPDRKLKHGNHIWTGPQAVLRFSREAHFHGRPVRQLTPGQWRVSVDHDDIRYFQTPTESEEQALARTIRHSISTLTDFPTLDSQSFQQSVNELRQSIDTWRQTASASTDRGFSLRYAREEFDRNLDHAFWLLDQRRSLRLLNETLQEATDYALRVEAALEHSYEEPADQETLRAVAHHCHILRERLETTSRTPNKLPAERRFTTIDEVRAHWRNTPDTANSRLQTDSARRAADDLDDTDHLTLRGHLVTTRHEPRGPFVIKHTGSSLTVVTTGTRHADRALTLAQALEDIAVGQQPFDWTSPGIDQRLAAHQDLVETVTALQEKTWYPASRAPGQRRTLREVVEAWPRSWISPNDSFELTAGGLVIGVHRGYNSPWHVLPASAALDLAMPPMSDRDQAHALAQHLQRELVDHTGTPLDWDSPALAAQLTTFRTSSGMSFHDALVEAHSTFTTSPTPTDTQPPTPTPARSAAAPQAPAVSPELEPREANPTPQADEARDQFLLGEAVTRSGQVVSNHKKTSTQGDYHWITIRTHDNTILAVRLDATLYVPTDLQPGQEVTITGTVAEPAQRGNGRTQTLLRSPLITPADTPARPAESQDWPDLTPTQRDVLRALPYPQRSMAWTPASFEPFFEVLIGDQWKTITTVNAFTLHTGPDLHGFHEILAVRGKEHQDHQAALATVADAIEKLSEPTDDELRTPLPHPPTIGPPDALTDIELQQAITQLTTWLDSAYPHALTEIEPEETVTQRLITAQELRTRLDVERATRSGLSQDLHNVGTMTLERARHHLHLGARDVYGRIAILDHNNAKVAHIVHDTAGMPEAAGAPLDDPRRTRKRGYRIHHSDGSTEKRAYRSPQGAMAAYFRDHHPAAKSPQSKPPVPRFASSLDFRNHLRTLPDATTRDEQRIVDYCRRAAGKEETQDEKGKPIDLAPVRLSPGKMIALHRGNTTTQTHADLEASPNHNRAKLWDTSGGAPRILSNWALQSPHRLQTIAGVFPVRTLREAETLATALEALRDHEGKPLGFDQPGLTERLRGFRDAEGRKWPTAVAVIRTLTPGLDPDGTHARWLLKNAPEHAPASLTAGSHTPENPAATPETPTAPENAAPAEEPMAPRFPTPQANAQHTAAEERSARLSTVLALADGKLSDPPGFQIARATATERDEQPAPEPVNENALFAVEAVSTPTGPPNIAEDLADEPAKAARGEADSPSSPSTEQAGTAEPSVASNDATARPSQRPRQNTPTRQESDSQAHFGLTISQAAHGTTTSAPAVPADVISDPGALDTWHADGGRSASEPVDDPAGTGPLEDGGTTPVEITGTQAATSTRDRAQNAKHAKNLSPEQAAPPTQNGPPSPTPTPAPGTAPAPPSADEGETPPSFHINQWPQAGQMRGERLQAWRNRGADLPSGINLHTDPRSEATRHITDPKIRIDARALFQQHNPFAEFDAALTSALSRTRNSSVRALASQAGQVLRAELAVCADQAQEQFQRAMTAPGILHYARGYERDVPAEQAYQRSQSAFIHVVEQAEAEAQRRGIDAGAVTAVLANAAGWDGSIRDGRLMNTQRLNGPVHAAYRSAHDRLTWMLQRVGWLDKHNKARAALDLPALQAPPHTPASTTETGFWTSLDTARRRYTQTPLRDLSALVAAYLPDGADQVIGQAAWEEAYPLAQFEENARSVLDQITDTQEHHLVSDVQRALHADLTTLLQDTTQVPPTISQLAKTVAGHRSRAADEAEMLGLDPGKVCSHLDYITGWDGSIAITVEGSAVANYTAAFAVRTARTATGTQGQRRRRRELVAQLPDPSALLKVLTALQQPTDAAVANQQDAAASTADPAPPMTSPEPSQPTTEPTEKPMAAPSPAAQPERVAQPRTTAATPQPVAGQVVVLTVNGNAYAFQNLASDRLATDVRNALHHGGAPAARTMYGHIGKRQLPLFWEATPEGIVFSLQEDPEPVLTVAPTDMTPFNPSVRPPRDESPYRRLVTAIFARLEASGQTPPPGPRLVPQAPVQATRAAAQQLSDDASQAVDRAALLQMTAQADEQGLNGIPVNTHGPLGVVQLSVWLQTQSDRVDAAATEHTDAGAPAPETTSTPAPASQGFPGGETEREYAAPVTPRAHAQEASSTAKSARSPRTSAHDLDVGEQEPIAPERIYAALEAALPLFEQALNTPDAAAARRHLAEKRGITNPTEARRWNLGYASAGRRNRNWRAVANELHSQGFSKDELVAAGLLNITQNGKEVDQFIDSVVLPIRDAQGRTVSFIGRALNPKAIEVYGKYRSKNTPFFKKGQHLYGPDGWQTTAARGGPIYLSEGTFDANANTAALEAIGHPDPERPGVSVAPCGTALTTSHIAELAALHDGPQPLVLVFDNDRGGQDALLRQAGLTAEWNGPVHAVLINGANDPDELRLKHGDAALHQALTADSVPIDEALARIVESRAAEMLREARGADSLMPLIDAAGEMGTALGAARLPEKTVINLALHLQESLEMPAEHITFSAFIARNPRESDEVAFQRASEAIHQVMEERHRAQQPTHSQEELLIMAATDTAEPAKALPAEQLAADLEPVIQAAESSETAPAASNAPQTSAVTSPTPIRTRLVTDAQEADTTLAAAGKQVTLTVPLDLQPLMQEFEALTALENQTVPGRPLLREDQRYQQIILLVAAANAALTAIGTDTNSNEHTRQRRQAALTSTVARAICINSTALSEDLTREGVRTHPLPETLRALTRTASDTADQAAGILEPGTRLTHYLTVTREMGKLITALEALAPPSQRRLPLPSWPESLTWDALRSSLPSVRRSPAAQAAADLSRRWTRLDAALERFKDDRRLNGLGRTLKIRSAEMIGTLAHHLAEVSERKGRRLSTALWEGVHHWASETVDLLRGRLAEGEIWEPGHYTGMKPNPVLQTAIQQARAARNELNALDPDDHEAPKLRAGIQARALLARFNYAAQLGASDGLDADLDPSERIGFLVKDVDRPDRLGEWSRIRTAILELAGTLAERNPRRQLLDAWAKRIHRTISGDTIPDPAAAARLTVKDIHEFAQRALATQEPSPLVLADDPETFERAQHALAVMERLGIVSQADASRPEGPSRRAMLITDPDELQQTLLRAESELVTYRASLPAESAKKDPTPSARTSATAEASTVADGSADASAAPTPDGPASEPPASAAPPAGEDTPVAMPSSAETLPESGAAAPSAGPEKPRRRLHPFNAAEMSRFLLDSSERVEALTTQRPQEPAAQAVSPAVTPIHPQDQAAHQAQQPVAPTAGAGRN</sequence>
<feature type="compositionally biased region" description="Low complexity" evidence="1">
    <location>
        <begin position="4057"/>
        <end position="4070"/>
    </location>
</feature>
<organism evidence="3 4">
    <name type="scientific">Streptomyces phaeofaciens</name>
    <dbReference type="NCBI Taxonomy" id="68254"/>
    <lineage>
        <taxon>Bacteria</taxon>
        <taxon>Bacillati</taxon>
        <taxon>Actinomycetota</taxon>
        <taxon>Actinomycetes</taxon>
        <taxon>Kitasatosporales</taxon>
        <taxon>Streptomycetaceae</taxon>
        <taxon>Streptomyces</taxon>
    </lineage>
</organism>
<feature type="region of interest" description="Disordered" evidence="1">
    <location>
        <begin position="2197"/>
        <end position="2326"/>
    </location>
</feature>
<evidence type="ECO:0000256" key="1">
    <source>
        <dbReference type="SAM" id="MobiDB-lite"/>
    </source>
</evidence>
<feature type="region of interest" description="Disordered" evidence="1">
    <location>
        <begin position="2012"/>
        <end position="2065"/>
    </location>
</feature>
<reference evidence="3" key="2">
    <citation type="submission" date="2020-09" db="EMBL/GenBank/DDBJ databases">
        <authorList>
            <person name="Sun Q."/>
            <person name="Ohkuma M."/>
        </authorList>
    </citation>
    <scope>NUCLEOTIDE SEQUENCE</scope>
    <source>
        <strain evidence="3">JCM 4125</strain>
    </source>
</reference>
<feature type="compositionally biased region" description="Polar residues" evidence="1">
    <location>
        <begin position="3050"/>
        <end position="3063"/>
    </location>
</feature>
<feature type="region of interest" description="Disordered" evidence="1">
    <location>
        <begin position="1386"/>
        <end position="1430"/>
    </location>
</feature>
<dbReference type="PANTHER" id="PTHR30313">
    <property type="entry name" value="DNA PRIMASE"/>
    <property type="match status" value="1"/>
</dbReference>